<name>A0ABV5VYR0_9BACL</name>
<reference evidence="4 5" key="1">
    <citation type="submission" date="2024-09" db="EMBL/GenBank/DDBJ databases">
        <authorList>
            <person name="Sun Q."/>
            <person name="Mori K."/>
        </authorList>
    </citation>
    <scope>NUCLEOTIDE SEQUENCE [LARGE SCALE GENOMIC DNA]</scope>
    <source>
        <strain evidence="4 5">JCM 12520</strain>
    </source>
</reference>
<evidence type="ECO:0000256" key="3">
    <source>
        <dbReference type="RuleBase" id="RU000363"/>
    </source>
</evidence>
<gene>
    <name evidence="4" type="ORF">ACFFNY_17920</name>
</gene>
<organism evidence="4 5">
    <name type="scientific">Paenibacillus hodogayensis</name>
    <dbReference type="NCBI Taxonomy" id="279208"/>
    <lineage>
        <taxon>Bacteria</taxon>
        <taxon>Bacillati</taxon>
        <taxon>Bacillota</taxon>
        <taxon>Bacilli</taxon>
        <taxon>Bacillales</taxon>
        <taxon>Paenibacillaceae</taxon>
        <taxon>Paenibacillus</taxon>
    </lineage>
</organism>
<dbReference type="PANTHER" id="PTHR43976">
    <property type="entry name" value="SHORT CHAIN DEHYDROGENASE"/>
    <property type="match status" value="1"/>
</dbReference>
<dbReference type="InterPro" id="IPR051911">
    <property type="entry name" value="SDR_oxidoreductase"/>
</dbReference>
<proteinExistence type="inferred from homology"/>
<dbReference type="SUPFAM" id="SSF51735">
    <property type="entry name" value="NAD(P)-binding Rossmann-fold domains"/>
    <property type="match status" value="1"/>
</dbReference>
<keyword evidence="2" id="KW-0560">Oxidoreductase</keyword>
<dbReference type="InterPro" id="IPR036291">
    <property type="entry name" value="NAD(P)-bd_dom_sf"/>
</dbReference>
<dbReference type="RefSeq" id="WP_344901384.1">
    <property type="nucleotide sequence ID" value="NZ_BAAAYO010000001.1"/>
</dbReference>
<comment type="similarity">
    <text evidence="1 3">Belongs to the short-chain dehydrogenases/reductases (SDR) family.</text>
</comment>
<dbReference type="CDD" id="cd05374">
    <property type="entry name" value="17beta-HSD-like_SDR_c"/>
    <property type="match status" value="1"/>
</dbReference>
<evidence type="ECO:0000313" key="5">
    <source>
        <dbReference type="Proteomes" id="UP001589619"/>
    </source>
</evidence>
<dbReference type="PRINTS" id="PR00081">
    <property type="entry name" value="GDHRDH"/>
</dbReference>
<dbReference type="Pfam" id="PF00106">
    <property type="entry name" value="adh_short"/>
    <property type="match status" value="1"/>
</dbReference>
<evidence type="ECO:0000313" key="4">
    <source>
        <dbReference type="EMBL" id="MFB9753447.1"/>
    </source>
</evidence>
<dbReference type="PROSITE" id="PS00061">
    <property type="entry name" value="ADH_SHORT"/>
    <property type="match status" value="1"/>
</dbReference>
<sequence length="279" mass="30713">MDREPVALITGTSSGFGMLTAVKLAQLGYRVVAGMRNINDKGMLLERARRVGVEASIEVVRLDVTDEETVERVVADALTRYGELDVLVNNAGFALGGFIEELSMDDWRRQMETNFFGLVAMTKAVLPHMRVRGSGTIVNIGSVSGRAGFPGYAPYAASKFAVEGFSESLRHEMAPYGVNVVLVEPGAYKTPIWSKGLAHIRTSADSPYANTLQNVLNYSERAARTAPDPQQVADLVGRLVRVRAPRLRYALGQGAKPMLWAKALLPWKWFERIIRMALK</sequence>
<evidence type="ECO:0000256" key="2">
    <source>
        <dbReference type="ARBA" id="ARBA00023002"/>
    </source>
</evidence>
<dbReference type="PANTHER" id="PTHR43976:SF16">
    <property type="entry name" value="SHORT-CHAIN DEHYDROGENASE_REDUCTASE FAMILY PROTEIN"/>
    <property type="match status" value="1"/>
</dbReference>
<dbReference type="InterPro" id="IPR020904">
    <property type="entry name" value="Sc_DH/Rdtase_CS"/>
</dbReference>
<dbReference type="EMBL" id="JBHMAG010000012">
    <property type="protein sequence ID" value="MFB9753447.1"/>
    <property type="molecule type" value="Genomic_DNA"/>
</dbReference>
<accession>A0ABV5VYR0</accession>
<dbReference type="InterPro" id="IPR002347">
    <property type="entry name" value="SDR_fam"/>
</dbReference>
<dbReference type="PRINTS" id="PR00080">
    <property type="entry name" value="SDRFAMILY"/>
</dbReference>
<comment type="caution">
    <text evidence="4">The sequence shown here is derived from an EMBL/GenBank/DDBJ whole genome shotgun (WGS) entry which is preliminary data.</text>
</comment>
<protein>
    <submittedName>
        <fullName evidence="4">SDR family oxidoreductase</fullName>
    </submittedName>
</protein>
<dbReference type="Gene3D" id="3.40.50.720">
    <property type="entry name" value="NAD(P)-binding Rossmann-like Domain"/>
    <property type="match status" value="1"/>
</dbReference>
<dbReference type="Proteomes" id="UP001589619">
    <property type="component" value="Unassembled WGS sequence"/>
</dbReference>
<evidence type="ECO:0000256" key="1">
    <source>
        <dbReference type="ARBA" id="ARBA00006484"/>
    </source>
</evidence>
<dbReference type="NCBIfam" id="NF005372">
    <property type="entry name" value="PRK06914.1"/>
    <property type="match status" value="1"/>
</dbReference>
<keyword evidence="5" id="KW-1185">Reference proteome</keyword>